<evidence type="ECO:0000313" key="15">
    <source>
        <dbReference type="Proteomes" id="UP000594454"/>
    </source>
</evidence>
<evidence type="ECO:0000256" key="3">
    <source>
        <dbReference type="ARBA" id="ARBA00004496"/>
    </source>
</evidence>
<dbReference type="Pfam" id="PF06239">
    <property type="entry name" value="ECSIT_N"/>
    <property type="match status" value="1"/>
</dbReference>
<gene>
    <name evidence="14" type="ORF">HERILL_LOCUS7902</name>
</gene>
<evidence type="ECO:0000256" key="4">
    <source>
        <dbReference type="ARBA" id="ARBA00007674"/>
    </source>
</evidence>
<evidence type="ECO:0000256" key="1">
    <source>
        <dbReference type="ARBA" id="ARBA00004123"/>
    </source>
</evidence>
<comment type="subcellular location">
    <subcellularLocation>
        <location evidence="3">Cytoplasm</location>
    </subcellularLocation>
    <subcellularLocation>
        <location evidence="2">Mitochondrion</location>
    </subcellularLocation>
    <subcellularLocation>
        <location evidence="1">Nucleus</location>
    </subcellularLocation>
</comment>
<evidence type="ECO:0000256" key="5">
    <source>
        <dbReference type="ARBA" id="ARBA00019998"/>
    </source>
</evidence>
<evidence type="ECO:0000256" key="11">
    <source>
        <dbReference type="ARBA" id="ARBA00023242"/>
    </source>
</evidence>
<evidence type="ECO:0000313" key="14">
    <source>
        <dbReference type="EMBL" id="CAD7085036.1"/>
    </source>
</evidence>
<dbReference type="GO" id="GO:0007178">
    <property type="term" value="P:cell surface receptor protein serine/threonine kinase signaling pathway"/>
    <property type="evidence" value="ECO:0007669"/>
    <property type="project" value="TreeGrafter"/>
</dbReference>
<dbReference type="Proteomes" id="UP000594454">
    <property type="component" value="Chromosome 3"/>
</dbReference>
<dbReference type="GO" id="GO:0005739">
    <property type="term" value="C:mitochondrion"/>
    <property type="evidence" value="ECO:0007669"/>
    <property type="project" value="UniProtKB-SubCell"/>
</dbReference>
<accession>A0A7R8YUR4</accession>
<dbReference type="FunCoup" id="A0A7R8YUR4">
    <property type="interactions" value="669"/>
</dbReference>
<keyword evidence="7" id="KW-0399">Innate immunity</keyword>
<feature type="compositionally biased region" description="Basic and acidic residues" evidence="12">
    <location>
        <begin position="33"/>
        <end position="51"/>
    </location>
</feature>
<evidence type="ECO:0000256" key="12">
    <source>
        <dbReference type="SAM" id="MobiDB-lite"/>
    </source>
</evidence>
<feature type="region of interest" description="Disordered" evidence="12">
    <location>
        <begin position="26"/>
        <end position="51"/>
    </location>
</feature>
<evidence type="ECO:0000256" key="9">
    <source>
        <dbReference type="ARBA" id="ARBA00022946"/>
    </source>
</evidence>
<evidence type="ECO:0000256" key="2">
    <source>
        <dbReference type="ARBA" id="ARBA00004173"/>
    </source>
</evidence>
<comment type="similarity">
    <text evidence="4">Belongs to the ECSIT family.</text>
</comment>
<evidence type="ECO:0000256" key="10">
    <source>
        <dbReference type="ARBA" id="ARBA00023128"/>
    </source>
</evidence>
<evidence type="ECO:0000259" key="13">
    <source>
        <dbReference type="SMART" id="SM01284"/>
    </source>
</evidence>
<keyword evidence="11" id="KW-0539">Nucleus</keyword>
<keyword evidence="6" id="KW-0963">Cytoplasm</keyword>
<dbReference type="InParanoid" id="A0A7R8YUR4"/>
<dbReference type="PANTHER" id="PTHR13113">
    <property type="entry name" value="ECSIT EVOLUTIONARILY CONSERVED SIGNALING INTERMEDIATE IN TOLL PATHWAYS"/>
    <property type="match status" value="1"/>
</dbReference>
<keyword evidence="9" id="KW-0809">Transit peptide</keyword>
<organism evidence="14 15">
    <name type="scientific">Hermetia illucens</name>
    <name type="common">Black soldier fly</name>
    <dbReference type="NCBI Taxonomy" id="343691"/>
    <lineage>
        <taxon>Eukaryota</taxon>
        <taxon>Metazoa</taxon>
        <taxon>Ecdysozoa</taxon>
        <taxon>Arthropoda</taxon>
        <taxon>Hexapoda</taxon>
        <taxon>Insecta</taxon>
        <taxon>Pterygota</taxon>
        <taxon>Neoptera</taxon>
        <taxon>Endopterygota</taxon>
        <taxon>Diptera</taxon>
        <taxon>Brachycera</taxon>
        <taxon>Stratiomyomorpha</taxon>
        <taxon>Stratiomyidae</taxon>
        <taxon>Hermetiinae</taxon>
        <taxon>Hermetia</taxon>
    </lineage>
</organism>
<keyword evidence="15" id="KW-1185">Reference proteome</keyword>
<dbReference type="GO" id="GO:0045087">
    <property type="term" value="P:innate immune response"/>
    <property type="evidence" value="ECO:0007669"/>
    <property type="project" value="UniProtKB-KW"/>
</dbReference>
<dbReference type="InterPro" id="IPR010418">
    <property type="entry name" value="ECSIT"/>
</dbReference>
<feature type="domain" description="ECSIT C-terminal" evidence="13">
    <location>
        <begin position="251"/>
        <end position="378"/>
    </location>
</feature>
<dbReference type="SMART" id="SM01284">
    <property type="entry name" value="ECSIT_Cterm"/>
    <property type="match status" value="1"/>
</dbReference>
<dbReference type="OMA" id="GPFHIWL"/>
<name>A0A7R8YUR4_HERIL</name>
<dbReference type="OrthoDB" id="10064298at2759"/>
<dbReference type="Pfam" id="PF14784">
    <property type="entry name" value="ECSIT_C"/>
    <property type="match status" value="1"/>
</dbReference>
<dbReference type="PANTHER" id="PTHR13113:SF1">
    <property type="entry name" value="EVOLUTIONARILY CONSERVED SIGNALING INTERMEDIATE IN TOLL PATHWAY, MITOCHONDRIAL"/>
    <property type="match status" value="1"/>
</dbReference>
<dbReference type="InterPro" id="IPR029342">
    <property type="entry name" value="ECIST_C"/>
</dbReference>
<dbReference type="AlphaFoldDB" id="A0A7R8YUR4"/>
<proteinExistence type="inferred from homology"/>
<protein>
    <recommendedName>
        <fullName evidence="5">Evolutionarily conserved signaling intermediate in Toll pathway, mitochondrial</fullName>
    </recommendedName>
</protein>
<reference evidence="14 15" key="1">
    <citation type="submission" date="2020-11" db="EMBL/GenBank/DDBJ databases">
        <authorList>
            <person name="Wallbank WR R."/>
            <person name="Pardo Diaz C."/>
            <person name="Kozak K."/>
            <person name="Martin S."/>
            <person name="Jiggins C."/>
            <person name="Moest M."/>
            <person name="Warren A I."/>
            <person name="Generalovic N T."/>
            <person name="Byers J.R.P. K."/>
            <person name="Montejo-Kovacevich G."/>
            <person name="Yen C E."/>
        </authorList>
    </citation>
    <scope>NUCLEOTIDE SEQUENCE [LARGE SCALE GENOMIC DNA]</scope>
</reference>
<dbReference type="EMBL" id="LR899011">
    <property type="protein sequence ID" value="CAD7085036.1"/>
    <property type="molecule type" value="Genomic_DNA"/>
</dbReference>
<keyword evidence="10" id="KW-0496">Mitochondrion</keyword>
<keyword evidence="8" id="KW-0391">Immunity</keyword>
<dbReference type="GO" id="GO:0005634">
    <property type="term" value="C:nucleus"/>
    <property type="evidence" value="ECO:0007669"/>
    <property type="project" value="UniProtKB-SubCell"/>
</dbReference>
<sequence>MIVLRRLIHPAFRTTITGIRPSISHLRTTAARASEKPPEDDASDKKKEEKTFTRDHLPAVFTNFENISDKNKETYLNMVTIFETKSVHRRNHVEFIYAALRNMEEFGVHKDIEVYKALINVMPKGKFIPTNVFQAEFMHYPKQQQCIIDLLEQMEDNGVIPDYEMEDMLVNVFGRRGHPVRKYWRMMYWMPKFKNLSPWPLPNPVPNDALELAKLAVERMCTVDIQSRVDVYNTEDIEEAIDKTWIVSGISPEQVELIKKHDKRKPIYIEGPYLIWLRDKCVNYFTLRADVDPKLKFEDDEEKDFDDVSNLRVPLFGPPTKQNHLVPKRSVHQQDDGTIFAICATGTSSKDSLLSWIRFLERSGNVDLGSIPILFKFKSRPGPELPAVTTDVR</sequence>
<dbReference type="InterPro" id="IPR046448">
    <property type="entry name" value="ECSIT_N"/>
</dbReference>
<evidence type="ECO:0000256" key="6">
    <source>
        <dbReference type="ARBA" id="ARBA00022490"/>
    </source>
</evidence>
<evidence type="ECO:0000256" key="8">
    <source>
        <dbReference type="ARBA" id="ARBA00022859"/>
    </source>
</evidence>
<evidence type="ECO:0000256" key="7">
    <source>
        <dbReference type="ARBA" id="ARBA00022588"/>
    </source>
</evidence>